<keyword evidence="3 6" id="KW-0812">Transmembrane</keyword>
<dbReference type="Pfam" id="PF01292">
    <property type="entry name" value="Ni_hydr_CYTB"/>
    <property type="match status" value="1"/>
</dbReference>
<feature type="transmembrane region" description="Helical" evidence="6">
    <location>
        <begin position="152"/>
        <end position="174"/>
    </location>
</feature>
<dbReference type="GO" id="GO:0022904">
    <property type="term" value="P:respiratory electron transport chain"/>
    <property type="evidence" value="ECO:0007669"/>
    <property type="project" value="InterPro"/>
</dbReference>
<dbReference type="InterPro" id="IPR051542">
    <property type="entry name" value="Hydrogenase_cytochrome"/>
</dbReference>
<feature type="domain" description="Cytochrome b561 bacterial/Ni-hydrogenase" evidence="7">
    <location>
        <begin position="8"/>
        <end position="186"/>
    </location>
</feature>
<organism evidence="8 9">
    <name type="scientific">Photobacterium swingsii</name>
    <dbReference type="NCBI Taxonomy" id="680026"/>
    <lineage>
        <taxon>Bacteria</taxon>
        <taxon>Pseudomonadati</taxon>
        <taxon>Pseudomonadota</taxon>
        <taxon>Gammaproteobacteria</taxon>
        <taxon>Vibrionales</taxon>
        <taxon>Vibrionaceae</taxon>
        <taxon>Photobacterium</taxon>
    </lineage>
</organism>
<dbReference type="STRING" id="680026.AB733_05890"/>
<comment type="subcellular location">
    <subcellularLocation>
        <location evidence="1">Cell membrane</location>
        <topology evidence="1">Multi-pass membrane protein</topology>
    </subcellularLocation>
</comment>
<dbReference type="PANTHER" id="PTHR30485">
    <property type="entry name" value="NI/FE-HYDROGENASE 1 B-TYPE CYTOCHROME SUBUNIT"/>
    <property type="match status" value="1"/>
</dbReference>
<reference evidence="8 9" key="1">
    <citation type="submission" date="2018-01" db="EMBL/GenBank/DDBJ databases">
        <title>Whole genome sequencing of Histamine producing bacteria.</title>
        <authorList>
            <person name="Butler K."/>
        </authorList>
    </citation>
    <scope>NUCLEOTIDE SEQUENCE [LARGE SCALE GENOMIC DNA]</scope>
    <source>
        <strain evidence="8 9">DSM 24669</strain>
    </source>
</reference>
<evidence type="ECO:0000256" key="6">
    <source>
        <dbReference type="SAM" id="Phobius"/>
    </source>
</evidence>
<gene>
    <name evidence="8" type="ORF">C9I94_08485</name>
</gene>
<keyword evidence="4 6" id="KW-1133">Transmembrane helix</keyword>
<dbReference type="Gene3D" id="1.20.950.20">
    <property type="entry name" value="Transmembrane di-heme cytochromes, Chain C"/>
    <property type="match status" value="1"/>
</dbReference>
<dbReference type="SUPFAM" id="SSF81342">
    <property type="entry name" value="Transmembrane di-heme cytochromes"/>
    <property type="match status" value="1"/>
</dbReference>
<evidence type="ECO:0000256" key="2">
    <source>
        <dbReference type="ARBA" id="ARBA00022475"/>
    </source>
</evidence>
<sequence>MSTKTTIWDGFIRGYHWLQAICIAGLWYTGTEGLMDWHFSIAYGLLALLITRLIWGLFGSETAKLASLFHSPRAVIQHLGELHQPKPAHTAHPHKSDIGHNPAGSYMVLGFFVLIAAQLTTGLFANDDIVSEGPLAMYVSGDLSSRLTELHALNFDFLLGAIGLHLAAILLYRLKSIDLIGPMLHGKKELADQAAPKMRNGAIGWGVFVAVATAIYFLWAKDIIIYLF</sequence>
<dbReference type="PANTHER" id="PTHR30485:SF2">
    <property type="entry name" value="BLL0597 PROTEIN"/>
    <property type="match status" value="1"/>
</dbReference>
<proteinExistence type="predicted"/>
<dbReference type="AlphaFoldDB" id="A0A0J8VDQ3"/>
<dbReference type="OrthoDB" id="196472at2"/>
<evidence type="ECO:0000313" key="9">
    <source>
        <dbReference type="Proteomes" id="UP000240481"/>
    </source>
</evidence>
<name>A0A0J8VDQ3_9GAMM</name>
<dbReference type="Proteomes" id="UP000240481">
    <property type="component" value="Unassembled WGS sequence"/>
</dbReference>
<dbReference type="GO" id="GO:0005886">
    <property type="term" value="C:plasma membrane"/>
    <property type="evidence" value="ECO:0007669"/>
    <property type="project" value="UniProtKB-SubCell"/>
</dbReference>
<dbReference type="RefSeq" id="WP_048897914.1">
    <property type="nucleotide sequence ID" value="NZ_AP024853.1"/>
</dbReference>
<accession>A0A0J8VDQ3</accession>
<dbReference type="EMBL" id="PYLZ01000004">
    <property type="protein sequence ID" value="PSW24841.1"/>
    <property type="molecule type" value="Genomic_DNA"/>
</dbReference>
<evidence type="ECO:0000256" key="4">
    <source>
        <dbReference type="ARBA" id="ARBA00022989"/>
    </source>
</evidence>
<keyword evidence="9" id="KW-1185">Reference proteome</keyword>
<keyword evidence="5 6" id="KW-0472">Membrane</keyword>
<evidence type="ECO:0000259" key="7">
    <source>
        <dbReference type="Pfam" id="PF01292"/>
    </source>
</evidence>
<dbReference type="GO" id="GO:0009055">
    <property type="term" value="F:electron transfer activity"/>
    <property type="evidence" value="ECO:0007669"/>
    <property type="project" value="InterPro"/>
</dbReference>
<evidence type="ECO:0000256" key="1">
    <source>
        <dbReference type="ARBA" id="ARBA00004651"/>
    </source>
</evidence>
<dbReference type="InterPro" id="IPR011577">
    <property type="entry name" value="Cyt_b561_bac/Ni-Hgenase"/>
</dbReference>
<dbReference type="InterPro" id="IPR016174">
    <property type="entry name" value="Di-haem_cyt_TM"/>
</dbReference>
<comment type="caution">
    <text evidence="8">The sequence shown here is derived from an EMBL/GenBank/DDBJ whole genome shotgun (WGS) entry which is preliminary data.</text>
</comment>
<protein>
    <submittedName>
        <fullName evidence="8">Hydrogenase</fullName>
    </submittedName>
</protein>
<feature type="transmembrane region" description="Helical" evidence="6">
    <location>
        <begin position="202"/>
        <end position="219"/>
    </location>
</feature>
<keyword evidence="2" id="KW-1003">Cell membrane</keyword>
<dbReference type="GO" id="GO:0020037">
    <property type="term" value="F:heme binding"/>
    <property type="evidence" value="ECO:0007669"/>
    <property type="project" value="TreeGrafter"/>
</dbReference>
<evidence type="ECO:0000313" key="8">
    <source>
        <dbReference type="EMBL" id="PSW24841.1"/>
    </source>
</evidence>
<feature type="transmembrane region" description="Helical" evidence="6">
    <location>
        <begin position="41"/>
        <end position="58"/>
    </location>
</feature>
<evidence type="ECO:0000256" key="3">
    <source>
        <dbReference type="ARBA" id="ARBA00022692"/>
    </source>
</evidence>
<evidence type="ECO:0000256" key="5">
    <source>
        <dbReference type="ARBA" id="ARBA00023136"/>
    </source>
</evidence>
<feature type="transmembrane region" description="Helical" evidence="6">
    <location>
        <begin position="103"/>
        <end position="125"/>
    </location>
</feature>
<feature type="transmembrane region" description="Helical" evidence="6">
    <location>
        <begin position="12"/>
        <end position="29"/>
    </location>
</feature>